<feature type="repeat" description="TPR" evidence="3">
    <location>
        <begin position="924"/>
        <end position="957"/>
    </location>
</feature>
<dbReference type="AlphaFoldDB" id="A0A1F4SNI1"/>
<feature type="transmembrane region" description="Helical" evidence="4">
    <location>
        <begin position="77"/>
        <end position="96"/>
    </location>
</feature>
<feature type="repeat" description="TPR" evidence="3">
    <location>
        <begin position="992"/>
        <end position="1025"/>
    </location>
</feature>
<dbReference type="EMBL" id="MEUB01000033">
    <property type="protein sequence ID" value="OGC22012.1"/>
    <property type="molecule type" value="Genomic_DNA"/>
</dbReference>
<feature type="repeat" description="TPR" evidence="3">
    <location>
        <begin position="600"/>
        <end position="633"/>
    </location>
</feature>
<dbReference type="Pfam" id="PF13414">
    <property type="entry name" value="TPR_11"/>
    <property type="match status" value="2"/>
</dbReference>
<dbReference type="SUPFAM" id="SSF48452">
    <property type="entry name" value="TPR-like"/>
    <property type="match status" value="2"/>
</dbReference>
<name>A0A1F4SNI1_UNCSA</name>
<feature type="repeat" description="TPR" evidence="3">
    <location>
        <begin position="736"/>
        <end position="769"/>
    </location>
</feature>
<keyword evidence="4" id="KW-0812">Transmembrane</keyword>
<dbReference type="PANTHER" id="PTHR44858">
    <property type="entry name" value="TETRATRICOPEPTIDE REPEAT PROTEIN 6"/>
    <property type="match status" value="1"/>
</dbReference>
<keyword evidence="4" id="KW-1133">Transmembrane helix</keyword>
<dbReference type="Proteomes" id="UP000178417">
    <property type="component" value="Unassembled WGS sequence"/>
</dbReference>
<feature type="repeat" description="TPR" evidence="3">
    <location>
        <begin position="702"/>
        <end position="735"/>
    </location>
</feature>
<feature type="repeat" description="TPR" evidence="3">
    <location>
        <begin position="958"/>
        <end position="991"/>
    </location>
</feature>
<feature type="transmembrane region" description="Helical" evidence="4">
    <location>
        <begin position="166"/>
        <end position="187"/>
    </location>
</feature>
<feature type="repeat" description="TPR" evidence="3">
    <location>
        <begin position="634"/>
        <end position="667"/>
    </location>
</feature>
<feature type="repeat" description="TPR" evidence="3">
    <location>
        <begin position="1026"/>
        <end position="1059"/>
    </location>
</feature>
<keyword evidence="1" id="KW-0677">Repeat</keyword>
<feature type="transmembrane region" description="Helical" evidence="4">
    <location>
        <begin position="128"/>
        <end position="146"/>
    </location>
</feature>
<feature type="repeat" description="TPR" evidence="3">
    <location>
        <begin position="890"/>
        <end position="923"/>
    </location>
</feature>
<keyword evidence="4" id="KW-0472">Membrane</keyword>
<evidence type="ECO:0000256" key="4">
    <source>
        <dbReference type="SAM" id="Phobius"/>
    </source>
</evidence>
<feature type="transmembrane region" description="Helical" evidence="4">
    <location>
        <begin position="295"/>
        <end position="315"/>
    </location>
</feature>
<feature type="transmembrane region" description="Helical" evidence="4">
    <location>
        <begin position="102"/>
        <end position="121"/>
    </location>
</feature>
<evidence type="ECO:0000313" key="6">
    <source>
        <dbReference type="Proteomes" id="UP000178417"/>
    </source>
</evidence>
<protein>
    <submittedName>
        <fullName evidence="5">Uncharacterized protein</fullName>
    </submittedName>
</protein>
<dbReference type="PROSITE" id="PS50005">
    <property type="entry name" value="TPR"/>
    <property type="match status" value="11"/>
</dbReference>
<evidence type="ECO:0000256" key="3">
    <source>
        <dbReference type="PROSITE-ProRule" id="PRU00339"/>
    </source>
</evidence>
<dbReference type="InterPro" id="IPR021280">
    <property type="entry name" value="TMEM260-like"/>
</dbReference>
<dbReference type="Pfam" id="PF13432">
    <property type="entry name" value="TPR_16"/>
    <property type="match status" value="2"/>
</dbReference>
<dbReference type="Pfam" id="PF11028">
    <property type="entry name" value="TMEM260-like"/>
    <property type="match status" value="1"/>
</dbReference>
<feature type="repeat" description="TPR" evidence="3">
    <location>
        <begin position="668"/>
        <end position="701"/>
    </location>
</feature>
<feature type="transmembrane region" description="Helical" evidence="4">
    <location>
        <begin position="9"/>
        <end position="33"/>
    </location>
</feature>
<feature type="transmembrane region" description="Helical" evidence="4">
    <location>
        <begin position="321"/>
        <end position="340"/>
    </location>
</feature>
<keyword evidence="2 3" id="KW-0802">TPR repeat</keyword>
<dbReference type="InterPro" id="IPR050498">
    <property type="entry name" value="Ycf3"/>
</dbReference>
<dbReference type="InterPro" id="IPR011990">
    <property type="entry name" value="TPR-like_helical_dom_sf"/>
</dbReference>
<reference evidence="5 6" key="1">
    <citation type="journal article" date="2016" name="Nat. Commun.">
        <title>Thousands of microbial genomes shed light on interconnected biogeochemical processes in an aquifer system.</title>
        <authorList>
            <person name="Anantharaman K."/>
            <person name="Brown C.T."/>
            <person name="Hug L.A."/>
            <person name="Sharon I."/>
            <person name="Castelle C.J."/>
            <person name="Probst A.J."/>
            <person name="Thomas B.C."/>
            <person name="Singh A."/>
            <person name="Wilkins M.J."/>
            <person name="Karaoz U."/>
            <person name="Brodie E.L."/>
            <person name="Williams K.H."/>
            <person name="Hubbard S.S."/>
            <person name="Banfield J.F."/>
        </authorList>
    </citation>
    <scope>NUCLEOTIDE SEQUENCE [LARGE SCALE GENOMIC DNA]</scope>
</reference>
<comment type="caution">
    <text evidence="5">The sequence shown here is derived from an EMBL/GenBank/DDBJ whole genome shotgun (WGS) entry which is preliminary data.</text>
</comment>
<feature type="repeat" description="TPR" evidence="3">
    <location>
        <begin position="770"/>
        <end position="803"/>
    </location>
</feature>
<feature type="transmembrane region" description="Helical" evidence="4">
    <location>
        <begin position="53"/>
        <end position="70"/>
    </location>
</feature>
<feature type="transmembrane region" description="Helical" evidence="4">
    <location>
        <begin position="352"/>
        <end position="370"/>
    </location>
</feature>
<proteinExistence type="predicted"/>
<evidence type="ECO:0000256" key="1">
    <source>
        <dbReference type="ARBA" id="ARBA00022737"/>
    </source>
</evidence>
<feature type="transmembrane region" description="Helical" evidence="4">
    <location>
        <begin position="199"/>
        <end position="218"/>
    </location>
</feature>
<dbReference type="Pfam" id="PF13181">
    <property type="entry name" value="TPR_8"/>
    <property type="match status" value="1"/>
</dbReference>
<dbReference type="InterPro" id="IPR019734">
    <property type="entry name" value="TPR_rpt"/>
</dbReference>
<dbReference type="SMART" id="SM00028">
    <property type="entry name" value="TPR"/>
    <property type="match status" value="14"/>
</dbReference>
<dbReference type="Gene3D" id="1.25.40.10">
    <property type="entry name" value="Tetratricopeptide repeat domain"/>
    <property type="match status" value="4"/>
</dbReference>
<gene>
    <name evidence="5" type="ORF">A2310_06910</name>
</gene>
<sequence length="1121" mass="128597">MKKNNLIEYALAIFVFLVAFGVYFKTVCPTVYIGDSGELTAAAYTLGISHPTGYPLFCLLGKLFTIIIPFGEIAFRVNLASSFAAAVAVLFVYFSMRILQKSKLIAICASFIFAFSSTLWSQAVIAEVYALNAMFFAIVIFILLKWDKEKDVKLLYWLSFVCGAGLTHHRSFLFLFPAIIWIIVIASPKDILKLKSRNLLFAFFLFLLGLSFYLYIPIRMLAKPEINWRNVSDLSGIIYHLTGAQYKTRMFVFGLKDLFFNFILYAKLLSQQFAPGFFIFVLLGIFASFRRSKKIFIFLLLVFAFNVLIALNYNIPDIEVYYIPSYMIAVVWIGYALSFLLSKIISLKINKYIVYLFIAFSFLAPLSNNYSTSDRSNCFVGYDLGLNMLKQLKKNSVFIPAGDPFVFIPIYFRTVLKIRPDVSIFDENGNLVLLVPSLVKEQNLFALADNPSMSKELRRQLILYSDKDLYSVGDNSDENLLGTIFEPQGLIFKITKKTKSTLAPKDYWYDYNIRGIDNIDLLKEKEIRMVFASYYFARFKYFQAIKDKKNAKKMCEQLDAMSFDVGFIQSTLAGFFAGEGLTKEALEKHTKACSLDPFNSYVHFNFGVWYSNNGKYKEAIKEYDKAIRFKPDFISAFVNRGISYAGIGENNKAIYDYKTALSFDPNNIGALNNLGIAYSFKGLDDDALKQYQKALEINNANYFSRYNTALIYLQRGKMKEAIAELKKAIFYVPNEEKTFNALGTAYLSKGDKKEAEKNFKKALLIAPKSAGAHYNLGFLYEKWGKLHFAEKEYKKTIKLNPKFTEPYKSLGFMYLSNKKDKPKSAYYLKKYLELDPFNDKVEWIRDILLSLNVKTSPEAYAALQKFEIKHKELPMVKKLQEAILKYPYNAYAYKALGDIYMGNKENQDAESAYKMAIIIKPDYSEANCKLGFLYQQQGRYNLAVLYYKRALRDKPNNVFALANLGAILGEQGKHDEALKWFENVLTINSLHFESLKNIGVAYYGKGEYHKAVESFEKAINCGPYEIDVHVKLGAALFELKQYERAVREFEDVLKKIPKNTDIRAQFALVLYIKGDYPKALKEVRAVIKQKPWDEVARQIEKDVLLKLSQPNKTNQIKNKGK</sequence>
<accession>A0A1F4SNI1</accession>
<evidence type="ECO:0000256" key="2">
    <source>
        <dbReference type="ARBA" id="ARBA00022803"/>
    </source>
</evidence>
<dbReference type="PANTHER" id="PTHR44858:SF1">
    <property type="entry name" value="UDP-N-ACETYLGLUCOSAMINE--PEPTIDE N-ACETYLGLUCOSAMINYLTRANSFERASE SPINDLY-RELATED"/>
    <property type="match status" value="1"/>
</dbReference>
<dbReference type="STRING" id="1802579.A2310_06910"/>
<dbReference type="PROSITE" id="PS50293">
    <property type="entry name" value="TPR_REGION"/>
    <property type="match status" value="3"/>
</dbReference>
<organism evidence="5 6">
    <name type="scientific">candidate division WOR-1 bacterium RIFOXYB2_FULL_37_13</name>
    <dbReference type="NCBI Taxonomy" id="1802579"/>
    <lineage>
        <taxon>Bacteria</taxon>
        <taxon>Bacillati</taxon>
        <taxon>Saganbacteria</taxon>
    </lineage>
</organism>
<dbReference type="Pfam" id="PF13424">
    <property type="entry name" value="TPR_12"/>
    <property type="match status" value="1"/>
</dbReference>
<feature type="transmembrane region" description="Helical" evidence="4">
    <location>
        <begin position="258"/>
        <end position="283"/>
    </location>
</feature>
<evidence type="ECO:0000313" key="5">
    <source>
        <dbReference type="EMBL" id="OGC22012.1"/>
    </source>
</evidence>